<dbReference type="SUPFAM" id="SSF55383">
    <property type="entry name" value="Copper amine oxidase, domain N"/>
    <property type="match status" value="1"/>
</dbReference>
<dbReference type="Proteomes" id="UP001596250">
    <property type="component" value="Unassembled WGS sequence"/>
</dbReference>
<keyword evidence="3" id="KW-1185">Reference proteome</keyword>
<organism evidence="2 3">
    <name type="scientific">Marinicrinis lubricantis</name>
    <dbReference type="NCBI Taxonomy" id="2086470"/>
    <lineage>
        <taxon>Bacteria</taxon>
        <taxon>Bacillati</taxon>
        <taxon>Bacillota</taxon>
        <taxon>Bacilli</taxon>
        <taxon>Bacillales</taxon>
        <taxon>Paenibacillaceae</taxon>
    </lineage>
</organism>
<dbReference type="RefSeq" id="WP_379895075.1">
    <property type="nucleotide sequence ID" value="NZ_CBCSCT010000033.1"/>
</dbReference>
<proteinExistence type="predicted"/>
<dbReference type="InterPro" id="IPR012854">
    <property type="entry name" value="Cu_amine_oxidase-like_N"/>
</dbReference>
<evidence type="ECO:0000313" key="3">
    <source>
        <dbReference type="Proteomes" id="UP001596250"/>
    </source>
</evidence>
<dbReference type="EMBL" id="JBHSQV010000168">
    <property type="protein sequence ID" value="MFC5987665.1"/>
    <property type="molecule type" value="Genomic_DNA"/>
</dbReference>
<reference evidence="3" key="1">
    <citation type="journal article" date="2019" name="Int. J. Syst. Evol. Microbiol.">
        <title>The Global Catalogue of Microorganisms (GCM) 10K type strain sequencing project: providing services to taxonomists for standard genome sequencing and annotation.</title>
        <authorList>
            <consortium name="The Broad Institute Genomics Platform"/>
            <consortium name="The Broad Institute Genome Sequencing Center for Infectious Disease"/>
            <person name="Wu L."/>
            <person name="Ma J."/>
        </authorList>
    </citation>
    <scope>NUCLEOTIDE SEQUENCE [LARGE SCALE GENOMIC DNA]</scope>
    <source>
        <strain evidence="3">CCM 8749</strain>
    </source>
</reference>
<sequence>MKKRMFISGLIAGAVIASTTTVFAVDWVKAYLFTGKMEINGQLQILPEDYEILSYKNHTYVPLRYVSEALGADVDYRQGAAPDESVISIHTSNQDVPAETGNSLQLSEDFLELAAKGRLNGIEIPLGTSKETLLKTLGEPDEIASHHSVYYRYGNIKFYTNASDRVRVIDVDFHLTTLEVKQSLGKPLFEGVNEAGLSGYELIYEAGDYYLYFMYNDKEDDIGTLRFKDPRQ</sequence>
<feature type="domain" description="Copper amine oxidase-like N-terminal" evidence="1">
    <location>
        <begin position="28"/>
        <end position="78"/>
    </location>
</feature>
<evidence type="ECO:0000259" key="1">
    <source>
        <dbReference type="Pfam" id="PF07833"/>
    </source>
</evidence>
<evidence type="ECO:0000313" key="2">
    <source>
        <dbReference type="EMBL" id="MFC5987665.1"/>
    </source>
</evidence>
<comment type="caution">
    <text evidence="2">The sequence shown here is derived from an EMBL/GenBank/DDBJ whole genome shotgun (WGS) entry which is preliminary data.</text>
</comment>
<name>A0ABW1IRH2_9BACL</name>
<gene>
    <name evidence="2" type="ORF">ACFPXP_14760</name>
</gene>
<accession>A0ABW1IRH2</accession>
<dbReference type="Pfam" id="PF07833">
    <property type="entry name" value="Cu_amine_oxidN1"/>
    <property type="match status" value="1"/>
</dbReference>
<dbReference type="InterPro" id="IPR036582">
    <property type="entry name" value="Mao_N_sf"/>
</dbReference>
<protein>
    <submittedName>
        <fullName evidence="2">Stalk domain-containing protein</fullName>
    </submittedName>
</protein>